<evidence type="ECO:0000313" key="6">
    <source>
        <dbReference type="Proteomes" id="UP000695022"/>
    </source>
</evidence>
<evidence type="ECO:0000256" key="2">
    <source>
        <dbReference type="ARBA" id="ARBA00022670"/>
    </source>
</evidence>
<dbReference type="PANTHER" id="PTHR46468:SF1">
    <property type="entry name" value="SENTRIN-SPECIFIC PROTEASE 8"/>
    <property type="match status" value="1"/>
</dbReference>
<dbReference type="Pfam" id="PF02902">
    <property type="entry name" value="Peptidase_C48"/>
    <property type="match status" value="1"/>
</dbReference>
<keyword evidence="3" id="KW-0378">Hydrolase</keyword>
<organism evidence="6 8">
    <name type="scientific">Priapulus caudatus</name>
    <name type="common">Priapulid worm</name>
    <dbReference type="NCBI Taxonomy" id="37621"/>
    <lineage>
        <taxon>Eukaryota</taxon>
        <taxon>Metazoa</taxon>
        <taxon>Ecdysozoa</taxon>
        <taxon>Scalidophora</taxon>
        <taxon>Priapulida</taxon>
        <taxon>Priapulimorpha</taxon>
        <taxon>Priapulimorphida</taxon>
        <taxon>Priapulidae</taxon>
        <taxon>Priapulus</taxon>
    </lineage>
</organism>
<evidence type="ECO:0000313" key="7">
    <source>
        <dbReference type="RefSeq" id="XP_014662435.1"/>
    </source>
</evidence>
<evidence type="ECO:0000256" key="4">
    <source>
        <dbReference type="ARBA" id="ARBA00022807"/>
    </source>
</evidence>
<dbReference type="Gene3D" id="3.40.395.10">
    <property type="entry name" value="Adenoviral Proteinase, Chain A"/>
    <property type="match status" value="1"/>
</dbReference>
<dbReference type="InterPro" id="IPR044613">
    <property type="entry name" value="Nep1/2-like"/>
</dbReference>
<sequence>MGDDVVLSFHDSLLRVSDVHLLSGPYWLNDNIIGFAFEFIENVLCKDCSGIFSFISPQVTQFIKLVNEPGELDAFLEPLSLSTKKFVALAVNDSESRSDVGGSHWSLLVLDVDSGVFRHYDSSSQHNHDAARLLARQLARYMRIVSDRFVEEEMPQQRNGYDCGVYAIAVAEELCKSEMHIGDVGSANLASITPSYVESCRQRLRKLISELHDEKIHTPN</sequence>
<comment type="similarity">
    <text evidence="1">Belongs to the peptidase C48 family.</text>
</comment>
<reference evidence="7 8" key="1">
    <citation type="submission" date="2025-05" db="UniProtKB">
        <authorList>
            <consortium name="RefSeq"/>
        </authorList>
    </citation>
    <scope>IDENTIFICATION</scope>
</reference>
<dbReference type="PROSITE" id="PS50600">
    <property type="entry name" value="ULP_PROTEASE"/>
    <property type="match status" value="1"/>
</dbReference>
<protein>
    <submittedName>
        <fullName evidence="7 8">Sentrin-specific protease 8-like</fullName>
    </submittedName>
</protein>
<feature type="domain" description="Ubiquitin-like protease family profile" evidence="5">
    <location>
        <begin position="12"/>
        <end position="174"/>
    </location>
</feature>
<evidence type="ECO:0000313" key="8">
    <source>
        <dbReference type="RefSeq" id="XP_014662436.1"/>
    </source>
</evidence>
<dbReference type="InterPro" id="IPR038765">
    <property type="entry name" value="Papain-like_cys_pep_sf"/>
</dbReference>
<dbReference type="RefSeq" id="XP_014662436.1">
    <property type="nucleotide sequence ID" value="XM_014806950.1"/>
</dbReference>
<dbReference type="GeneID" id="106805387"/>
<proteinExistence type="inferred from homology"/>
<keyword evidence="6" id="KW-1185">Reference proteome</keyword>
<gene>
    <name evidence="7 8" type="primary">LOC106805387</name>
</gene>
<accession>A0ABM1DR65</accession>
<dbReference type="PANTHER" id="PTHR46468">
    <property type="entry name" value="SENTRIN-SPECIFIC PROTEASE 8"/>
    <property type="match status" value="1"/>
</dbReference>
<keyword evidence="2" id="KW-0645">Protease</keyword>
<evidence type="ECO:0000256" key="1">
    <source>
        <dbReference type="ARBA" id="ARBA00005234"/>
    </source>
</evidence>
<evidence type="ECO:0000259" key="5">
    <source>
        <dbReference type="PROSITE" id="PS50600"/>
    </source>
</evidence>
<dbReference type="RefSeq" id="XP_014662435.1">
    <property type="nucleotide sequence ID" value="XM_014806949.1"/>
</dbReference>
<keyword evidence="4" id="KW-0788">Thiol protease</keyword>
<dbReference type="SUPFAM" id="SSF54001">
    <property type="entry name" value="Cysteine proteinases"/>
    <property type="match status" value="1"/>
</dbReference>
<evidence type="ECO:0000256" key="3">
    <source>
        <dbReference type="ARBA" id="ARBA00022801"/>
    </source>
</evidence>
<dbReference type="InterPro" id="IPR003653">
    <property type="entry name" value="Peptidase_C48_C"/>
</dbReference>
<name>A0ABM1DR65_PRICU</name>
<dbReference type="Proteomes" id="UP000695022">
    <property type="component" value="Unplaced"/>
</dbReference>